<proteinExistence type="predicted"/>
<organism evidence="1">
    <name type="scientific">Arundo donax</name>
    <name type="common">Giant reed</name>
    <name type="synonym">Donax arundinaceus</name>
    <dbReference type="NCBI Taxonomy" id="35708"/>
    <lineage>
        <taxon>Eukaryota</taxon>
        <taxon>Viridiplantae</taxon>
        <taxon>Streptophyta</taxon>
        <taxon>Embryophyta</taxon>
        <taxon>Tracheophyta</taxon>
        <taxon>Spermatophyta</taxon>
        <taxon>Magnoliopsida</taxon>
        <taxon>Liliopsida</taxon>
        <taxon>Poales</taxon>
        <taxon>Poaceae</taxon>
        <taxon>PACMAD clade</taxon>
        <taxon>Arundinoideae</taxon>
        <taxon>Arundineae</taxon>
        <taxon>Arundo</taxon>
    </lineage>
</organism>
<name>A0A0A9GKA2_ARUDO</name>
<accession>A0A0A9GKA2</accession>
<reference evidence="1" key="2">
    <citation type="journal article" date="2015" name="Data Brief">
        <title>Shoot transcriptome of the giant reed, Arundo donax.</title>
        <authorList>
            <person name="Barrero R.A."/>
            <person name="Guerrero F.D."/>
            <person name="Moolhuijzen P."/>
            <person name="Goolsby J.A."/>
            <person name="Tidwell J."/>
            <person name="Bellgard S.E."/>
            <person name="Bellgard M.I."/>
        </authorList>
    </citation>
    <scope>NUCLEOTIDE SEQUENCE</scope>
    <source>
        <tissue evidence="1">Shoot tissue taken approximately 20 cm above the soil surface</tissue>
    </source>
</reference>
<protein>
    <submittedName>
        <fullName evidence="1">Rpd3</fullName>
    </submittedName>
</protein>
<reference evidence="1" key="1">
    <citation type="submission" date="2014-09" db="EMBL/GenBank/DDBJ databases">
        <authorList>
            <person name="Magalhaes I.L.F."/>
            <person name="Oliveira U."/>
            <person name="Santos F.R."/>
            <person name="Vidigal T.H.D.A."/>
            <person name="Brescovit A.D."/>
            <person name="Santos A.J."/>
        </authorList>
    </citation>
    <scope>NUCLEOTIDE SEQUENCE</scope>
    <source>
        <tissue evidence="1">Shoot tissue taken approximately 20 cm above the soil surface</tissue>
    </source>
</reference>
<dbReference type="EMBL" id="GBRH01174925">
    <property type="protein sequence ID" value="JAE22971.1"/>
    <property type="molecule type" value="Transcribed_RNA"/>
</dbReference>
<sequence length="56" mass="6554">MREISSKKYSSRNKVARKFNSIYFNEGSSRVCNSCSWFCHNGNHFLHCVSTFPTFL</sequence>
<evidence type="ECO:0000313" key="1">
    <source>
        <dbReference type="EMBL" id="JAE22971.1"/>
    </source>
</evidence>
<dbReference type="AlphaFoldDB" id="A0A0A9GKA2"/>